<dbReference type="CDD" id="cd07185">
    <property type="entry name" value="OmpA_C-like"/>
    <property type="match status" value="1"/>
</dbReference>
<protein>
    <recommendedName>
        <fullName evidence="5">OmpA-like domain-containing protein</fullName>
    </recommendedName>
</protein>
<dbReference type="InterPro" id="IPR006664">
    <property type="entry name" value="OMP_bac"/>
</dbReference>
<name>A0A0F9IUI3_9ZZZZ</name>
<dbReference type="PRINTS" id="PR01021">
    <property type="entry name" value="OMPADOMAIN"/>
</dbReference>
<reference evidence="6" key="1">
    <citation type="journal article" date="2015" name="Nature">
        <title>Complex archaea that bridge the gap between prokaryotes and eukaryotes.</title>
        <authorList>
            <person name="Spang A."/>
            <person name="Saw J.H."/>
            <person name="Jorgensen S.L."/>
            <person name="Zaremba-Niedzwiedzka K."/>
            <person name="Martijn J."/>
            <person name="Lind A.E."/>
            <person name="van Eijk R."/>
            <person name="Schleper C."/>
            <person name="Guy L."/>
            <person name="Ettema T.J."/>
        </authorList>
    </citation>
    <scope>NUCLEOTIDE SEQUENCE</scope>
</reference>
<feature type="domain" description="OmpA-like" evidence="5">
    <location>
        <begin position="102"/>
        <end position="219"/>
    </location>
</feature>
<dbReference type="Gene3D" id="3.30.1330.60">
    <property type="entry name" value="OmpA-like domain"/>
    <property type="match status" value="1"/>
</dbReference>
<dbReference type="InterPro" id="IPR039567">
    <property type="entry name" value="Gly-zipper"/>
</dbReference>
<dbReference type="PROSITE" id="PS51257">
    <property type="entry name" value="PROKAR_LIPOPROTEIN"/>
    <property type="match status" value="1"/>
</dbReference>
<comment type="subcellular location">
    <subcellularLocation>
        <location evidence="1">Cell outer membrane</location>
    </subcellularLocation>
</comment>
<dbReference type="PANTHER" id="PTHR30329">
    <property type="entry name" value="STATOR ELEMENT OF FLAGELLAR MOTOR COMPLEX"/>
    <property type="match status" value="1"/>
</dbReference>
<feature type="transmembrane region" description="Helical" evidence="4">
    <location>
        <begin position="59"/>
        <end position="77"/>
    </location>
</feature>
<dbReference type="SUPFAM" id="SSF103088">
    <property type="entry name" value="OmpA-like"/>
    <property type="match status" value="1"/>
</dbReference>
<evidence type="ECO:0000259" key="5">
    <source>
        <dbReference type="PROSITE" id="PS51123"/>
    </source>
</evidence>
<dbReference type="InterPro" id="IPR050330">
    <property type="entry name" value="Bact_OuterMem_StrucFunc"/>
</dbReference>
<evidence type="ECO:0000256" key="4">
    <source>
        <dbReference type="SAM" id="Phobius"/>
    </source>
</evidence>
<dbReference type="PROSITE" id="PS51123">
    <property type="entry name" value="OMPA_2"/>
    <property type="match status" value="1"/>
</dbReference>
<accession>A0A0F9IUI3</accession>
<sequence>MKRILKKTAYIVMIFSMVIGCKTVQNSNNKQKGAVIGAGSGAAIGGVIGNNVGSGNNTVLGAILGAAIGGVAGGYIGNRMDRQAERIEEEIPGAEVTRVGEGINVTFTEDQGVHFDTNKSDVKGTSAGTLNSMADILKEYPKSNILVEGHTDSAGPDDYNMNLSKMRATSVSDYLISQGIDRSRLTTKWYGENQPIGDNDTKEGKAKNRRVELAIVASDALKKEAQQQVKG</sequence>
<dbReference type="GO" id="GO:0009279">
    <property type="term" value="C:cell outer membrane"/>
    <property type="evidence" value="ECO:0007669"/>
    <property type="project" value="UniProtKB-SubCell"/>
</dbReference>
<keyword evidence="4" id="KW-0812">Transmembrane</keyword>
<keyword evidence="4" id="KW-1133">Transmembrane helix</keyword>
<evidence type="ECO:0000256" key="1">
    <source>
        <dbReference type="ARBA" id="ARBA00004442"/>
    </source>
</evidence>
<evidence type="ECO:0000256" key="2">
    <source>
        <dbReference type="ARBA" id="ARBA00023136"/>
    </source>
</evidence>
<dbReference type="EMBL" id="LAZR01013082">
    <property type="protein sequence ID" value="KKM23649.1"/>
    <property type="molecule type" value="Genomic_DNA"/>
</dbReference>
<keyword evidence="2 4" id="KW-0472">Membrane</keyword>
<organism evidence="6">
    <name type="scientific">marine sediment metagenome</name>
    <dbReference type="NCBI Taxonomy" id="412755"/>
    <lineage>
        <taxon>unclassified sequences</taxon>
        <taxon>metagenomes</taxon>
        <taxon>ecological metagenomes</taxon>
    </lineage>
</organism>
<dbReference type="AlphaFoldDB" id="A0A0F9IUI3"/>
<dbReference type="Pfam" id="PF00691">
    <property type="entry name" value="OmpA"/>
    <property type="match status" value="1"/>
</dbReference>
<evidence type="ECO:0000313" key="6">
    <source>
        <dbReference type="EMBL" id="KKM23649.1"/>
    </source>
</evidence>
<dbReference type="Pfam" id="PF13488">
    <property type="entry name" value="Gly-zipper_Omp"/>
    <property type="match status" value="1"/>
</dbReference>
<comment type="caution">
    <text evidence="6">The sequence shown here is derived from an EMBL/GenBank/DDBJ whole genome shotgun (WGS) entry which is preliminary data.</text>
</comment>
<gene>
    <name evidence="6" type="ORF">LCGC14_1613060</name>
</gene>
<evidence type="ECO:0000256" key="3">
    <source>
        <dbReference type="ARBA" id="ARBA00023237"/>
    </source>
</evidence>
<dbReference type="InterPro" id="IPR006665">
    <property type="entry name" value="OmpA-like"/>
</dbReference>
<dbReference type="PANTHER" id="PTHR30329:SF21">
    <property type="entry name" value="LIPOPROTEIN YIAD-RELATED"/>
    <property type="match status" value="1"/>
</dbReference>
<dbReference type="PRINTS" id="PR01023">
    <property type="entry name" value="NAFLGMOTY"/>
</dbReference>
<proteinExistence type="predicted"/>
<keyword evidence="3" id="KW-0998">Cell outer membrane</keyword>
<dbReference type="InterPro" id="IPR036737">
    <property type="entry name" value="OmpA-like_sf"/>
</dbReference>